<dbReference type="InterPro" id="IPR002575">
    <property type="entry name" value="Aminoglycoside_PTrfase"/>
</dbReference>
<dbReference type="InterPro" id="IPR011009">
    <property type="entry name" value="Kinase-like_dom_sf"/>
</dbReference>
<reference evidence="3" key="1">
    <citation type="journal article" date="2019" name="Int. J. Syst. Evol. Microbiol.">
        <title>The Global Catalogue of Microorganisms (GCM) 10K type strain sequencing project: providing services to taxonomists for standard genome sequencing and annotation.</title>
        <authorList>
            <consortium name="The Broad Institute Genomics Platform"/>
            <consortium name="The Broad Institute Genome Sequencing Center for Infectious Disease"/>
            <person name="Wu L."/>
            <person name="Ma J."/>
        </authorList>
    </citation>
    <scope>NUCLEOTIDE SEQUENCE [LARGE SCALE GENOMIC DNA]</scope>
    <source>
        <strain evidence="3">CECT 8010</strain>
    </source>
</reference>
<dbReference type="Gene3D" id="3.90.1200.10">
    <property type="match status" value="1"/>
</dbReference>
<dbReference type="PANTHER" id="PTHR21064">
    <property type="entry name" value="AMINOGLYCOSIDE PHOSPHOTRANSFERASE DOMAIN-CONTAINING PROTEIN-RELATED"/>
    <property type="match status" value="1"/>
</dbReference>
<sequence length="347" mass="39727">MIKDSAPDTMAAKYGWHSYQMMPIESGLINHTYKVVTPSGKFILQQVNTNVFKQPLVIDANMRLLKHQLKTSHPDYLFVAPIAGMDANTLYEVNSQYFRAFEFIEGSHTMSTVNTPEQAFEAAKAFATFTAVCNGMDATALQETLPNFHNLPLRYQQFEAALHSANEERLTTCKTLIEDLQSQEAIVTIYETFIAHPDALKRVTHHDTKISNVLFNDAHKALCVIDLDTVMPGYFISDIGDMMRTYVCPVSEEESDLSKIIVRKDYLQAIQEGYYSHMEQHLTDFEKAHFFFAGEVLIYMQALRFCTDYLQNDVYYPIKYPHHNLVRATNQMQLLLALQQTLANSNY</sequence>
<evidence type="ECO:0000313" key="2">
    <source>
        <dbReference type="EMBL" id="MFC4232762.1"/>
    </source>
</evidence>
<dbReference type="Pfam" id="PF01636">
    <property type="entry name" value="APH"/>
    <property type="match status" value="1"/>
</dbReference>
<dbReference type="RefSeq" id="WP_379014743.1">
    <property type="nucleotide sequence ID" value="NZ_JBHSDC010000027.1"/>
</dbReference>
<comment type="caution">
    <text evidence="2">The sequence shown here is derived from an EMBL/GenBank/DDBJ whole genome shotgun (WGS) entry which is preliminary data.</text>
</comment>
<evidence type="ECO:0000313" key="3">
    <source>
        <dbReference type="Proteomes" id="UP001595906"/>
    </source>
</evidence>
<proteinExistence type="predicted"/>
<feature type="domain" description="Aminoglycoside phosphotransferase" evidence="1">
    <location>
        <begin position="23"/>
        <end position="248"/>
    </location>
</feature>
<dbReference type="PANTHER" id="PTHR21064:SF5">
    <property type="entry name" value="SLR1880 PROTEIN"/>
    <property type="match status" value="1"/>
</dbReference>
<dbReference type="SUPFAM" id="SSF56112">
    <property type="entry name" value="Protein kinase-like (PK-like)"/>
    <property type="match status" value="1"/>
</dbReference>
<accession>A0ABV8Q0T5</accession>
<evidence type="ECO:0000259" key="1">
    <source>
        <dbReference type="Pfam" id="PF01636"/>
    </source>
</evidence>
<keyword evidence="3" id="KW-1185">Reference proteome</keyword>
<name>A0ABV8Q0T5_9BACT</name>
<protein>
    <submittedName>
        <fullName evidence="2">Phosphotransferase enzyme family protein</fullName>
    </submittedName>
</protein>
<gene>
    <name evidence="2" type="ORF">ACFOW1_12750</name>
</gene>
<organism evidence="2 3">
    <name type="scientific">Parasediminibacterium paludis</name>
    <dbReference type="NCBI Taxonomy" id="908966"/>
    <lineage>
        <taxon>Bacteria</taxon>
        <taxon>Pseudomonadati</taxon>
        <taxon>Bacteroidota</taxon>
        <taxon>Chitinophagia</taxon>
        <taxon>Chitinophagales</taxon>
        <taxon>Chitinophagaceae</taxon>
        <taxon>Parasediminibacterium</taxon>
    </lineage>
</organism>
<dbReference type="InterPro" id="IPR050249">
    <property type="entry name" value="Pseudomonas-type_ThrB"/>
</dbReference>
<dbReference type="Proteomes" id="UP001595906">
    <property type="component" value="Unassembled WGS sequence"/>
</dbReference>
<dbReference type="EMBL" id="JBHSDC010000027">
    <property type="protein sequence ID" value="MFC4232762.1"/>
    <property type="molecule type" value="Genomic_DNA"/>
</dbReference>